<dbReference type="AlphaFoldDB" id="A0A8J2UDW8"/>
<evidence type="ECO:0000259" key="7">
    <source>
        <dbReference type="SMART" id="SM00861"/>
    </source>
</evidence>
<organism evidence="8 9">
    <name type="scientific">Puia dinghuensis</name>
    <dbReference type="NCBI Taxonomy" id="1792502"/>
    <lineage>
        <taxon>Bacteria</taxon>
        <taxon>Pseudomonadati</taxon>
        <taxon>Bacteroidota</taxon>
        <taxon>Chitinophagia</taxon>
        <taxon>Chitinophagales</taxon>
        <taxon>Chitinophagaceae</taxon>
        <taxon>Puia</taxon>
    </lineage>
</organism>
<accession>A0A8J2UDW8</accession>
<dbReference type="GO" id="GO:0006099">
    <property type="term" value="P:tricarboxylic acid cycle"/>
    <property type="evidence" value="ECO:0007669"/>
    <property type="project" value="TreeGrafter"/>
</dbReference>
<reference evidence="8" key="1">
    <citation type="journal article" date="2014" name="Int. J. Syst. Evol. Microbiol.">
        <title>Complete genome sequence of Corynebacterium casei LMG S-19264T (=DSM 44701T), isolated from a smear-ripened cheese.</title>
        <authorList>
            <consortium name="US DOE Joint Genome Institute (JGI-PGF)"/>
            <person name="Walter F."/>
            <person name="Albersmeier A."/>
            <person name="Kalinowski J."/>
            <person name="Ruckert C."/>
        </authorList>
    </citation>
    <scope>NUCLEOTIDE SEQUENCE</scope>
    <source>
        <strain evidence="8">CGMCC 1.15448</strain>
    </source>
</reference>
<dbReference type="GO" id="GO:0030976">
    <property type="term" value="F:thiamine pyrophosphate binding"/>
    <property type="evidence" value="ECO:0007669"/>
    <property type="project" value="InterPro"/>
</dbReference>
<comment type="cofactor">
    <cofactor evidence="1">
        <name>thiamine diphosphate</name>
        <dbReference type="ChEBI" id="CHEBI:58937"/>
    </cofactor>
</comment>
<dbReference type="Pfam" id="PF16078">
    <property type="entry name" value="2-oxogl_dehyd_N"/>
    <property type="match status" value="1"/>
</dbReference>
<dbReference type="InterPro" id="IPR032106">
    <property type="entry name" value="2-oxogl_dehyd_N"/>
</dbReference>
<dbReference type="NCBIfam" id="NF008907">
    <property type="entry name" value="PRK12270.1"/>
    <property type="match status" value="1"/>
</dbReference>
<evidence type="ECO:0000256" key="2">
    <source>
        <dbReference type="ARBA" id="ARBA00003906"/>
    </source>
</evidence>
<dbReference type="GO" id="GO:0045252">
    <property type="term" value="C:oxoglutarate dehydrogenase complex"/>
    <property type="evidence" value="ECO:0007669"/>
    <property type="project" value="TreeGrafter"/>
</dbReference>
<dbReference type="PANTHER" id="PTHR23152:SF4">
    <property type="entry name" value="2-OXOADIPATE DEHYDROGENASE COMPLEX COMPONENT E1"/>
    <property type="match status" value="1"/>
</dbReference>
<dbReference type="SMART" id="SM00861">
    <property type="entry name" value="Transket_pyr"/>
    <property type="match status" value="1"/>
</dbReference>
<dbReference type="PIRSF" id="PIRSF000157">
    <property type="entry name" value="Oxoglu_dh_E1"/>
    <property type="match status" value="1"/>
</dbReference>
<dbReference type="InterPro" id="IPR011603">
    <property type="entry name" value="2oxoglutarate_DH_E1"/>
</dbReference>
<evidence type="ECO:0000256" key="6">
    <source>
        <dbReference type="ARBA" id="ARBA00023052"/>
    </source>
</evidence>
<protein>
    <recommendedName>
        <fullName evidence="4">oxoglutarate dehydrogenase (succinyl-transferring)</fullName>
        <ecNumber evidence="4">1.2.4.2</ecNumber>
    </recommendedName>
</protein>
<dbReference type="RefSeq" id="WP_188933010.1">
    <property type="nucleotide sequence ID" value="NZ_BMJC01000003.1"/>
</dbReference>
<evidence type="ECO:0000256" key="3">
    <source>
        <dbReference type="ARBA" id="ARBA00006936"/>
    </source>
</evidence>
<dbReference type="InterPro" id="IPR029061">
    <property type="entry name" value="THDP-binding"/>
</dbReference>
<dbReference type="EMBL" id="BMJC01000003">
    <property type="protein sequence ID" value="GGB04561.1"/>
    <property type="molecule type" value="Genomic_DNA"/>
</dbReference>
<evidence type="ECO:0000256" key="4">
    <source>
        <dbReference type="ARBA" id="ARBA00012280"/>
    </source>
</evidence>
<dbReference type="InterPro" id="IPR042179">
    <property type="entry name" value="KGD_C_sf"/>
</dbReference>
<dbReference type="Gene3D" id="1.10.287.1150">
    <property type="entry name" value="TPP helical domain"/>
    <property type="match status" value="1"/>
</dbReference>
<comment type="function">
    <text evidence="2">E1 component of the 2-oxoglutarate dehydrogenase (OGDH) complex which catalyzes the decarboxylation of 2-oxoglutarate, the first step in the conversion of 2-oxoglutarate to succinyl-CoA and CO(2).</text>
</comment>
<dbReference type="Proteomes" id="UP000607559">
    <property type="component" value="Unassembled WGS sequence"/>
</dbReference>
<evidence type="ECO:0000313" key="9">
    <source>
        <dbReference type="Proteomes" id="UP000607559"/>
    </source>
</evidence>
<sequence length="940" mass="106077">MKDFSFITNSHPSYIEGLYQDYVKNPETVDPEFRKFFEGFDFAVTQGRAAAVNGTNGATVNGTHTAGAAATATTGGAPASQAFTTTDGVDWRKELGAYRLILGYRNKGHLLAKTNPIRPRKDRGANLDLAFFGFTDEDLDKNFFAGNLIGLGTTTLRTILTHLQKCYADHVGIEFKYISDQKKIDWLTTEMEKNFLNPLPLEKQKRILEKLNEGVMFEKFLHTKYIGQKRFSLEGGEGTIAALDAIINTAAALSVQEVAIGMAHRGRLNVLANIMGKTYEQIFSEFEGTAKMDQTMGSGDVKYHMGYGSTVKSDHDQTVHLKLLPNPSHLEAVDPVVVGFSRCKADIMYQSDFDKILPILIHGDASLAGQGIVYEVLQMSNLKGYYTGGTMHFVINNQIGFTTDFDDARSSDYCTSLAAAIQAPVLHVNGDDAEAVVKCAEIATRYRQEFNSDVFIDMVCYRRHGHNEGDDPKFTQPHLYGLIDQHPNPREVYTQYLIENGEADAKELAKDMEKKFWADLQERLDEVKQNPLPYTYQQPELWWRSLRKSTAGDFDHSPVTAISEEDFKKIFEAVMSWPESFKPLRKVEKLLQDKVKLFQEEGKVDWATSELLAYGSLLLEGKDVRMSGQDVQRGTFSHRHAVLRDENTDEQYNRLSRLPGAKGEFRIYNSLLSEYAVLGFEYGYALANPNALVLWEAQFGDFSNGAQAMIDQFITASEQKWQRMNGVTLLLPHGYEGQGPEHSSARMERFLQMCAEYNIVVTDITTSANLFHAFRRQLTWPFRKPLVNFSPKANLRHPGTYSTMTEFTGGSFREVIDDSFVENAHDVKKVLFCSGKVYFDLAERQQKDNRKDVAIVRLEQLYPLPVQQLENLYKKYSQAATWFWVQEEPLNMGAASFLQMNLKSINYGVISRQPSAATATGYSKVHAQEQAEIIETAFSI</sequence>
<feature type="domain" description="Transketolase-like pyrimidine-binding" evidence="7">
    <location>
        <begin position="604"/>
        <end position="797"/>
    </location>
</feature>
<dbReference type="GO" id="GO:0004591">
    <property type="term" value="F:oxoglutarate dehydrogenase (succinyl-transferring) activity"/>
    <property type="evidence" value="ECO:0007669"/>
    <property type="project" value="UniProtKB-EC"/>
</dbReference>
<keyword evidence="5" id="KW-0560">Oxidoreductase</keyword>
<dbReference type="Pfam" id="PF00676">
    <property type="entry name" value="E1_dh"/>
    <property type="match status" value="1"/>
</dbReference>
<dbReference type="Pfam" id="PF16870">
    <property type="entry name" value="OxoGdeHyase_C"/>
    <property type="match status" value="1"/>
</dbReference>
<dbReference type="Gene3D" id="3.40.50.12470">
    <property type="match status" value="1"/>
</dbReference>
<proteinExistence type="inferred from homology"/>
<comment type="caution">
    <text evidence="8">The sequence shown here is derived from an EMBL/GenBank/DDBJ whole genome shotgun (WGS) entry which is preliminary data.</text>
</comment>
<dbReference type="SUPFAM" id="SSF52518">
    <property type="entry name" value="Thiamin diphosphate-binding fold (THDP-binding)"/>
    <property type="match status" value="2"/>
</dbReference>
<dbReference type="NCBIfam" id="TIGR00239">
    <property type="entry name" value="2oxo_dh_E1"/>
    <property type="match status" value="1"/>
</dbReference>
<keyword evidence="9" id="KW-1185">Reference proteome</keyword>
<keyword evidence="6" id="KW-0786">Thiamine pyrophosphate</keyword>
<dbReference type="GO" id="GO:0005829">
    <property type="term" value="C:cytosol"/>
    <property type="evidence" value="ECO:0007669"/>
    <property type="project" value="TreeGrafter"/>
</dbReference>
<dbReference type="InterPro" id="IPR001017">
    <property type="entry name" value="DH_E1"/>
</dbReference>
<dbReference type="NCBIfam" id="NF006914">
    <property type="entry name" value="PRK09404.1"/>
    <property type="match status" value="1"/>
</dbReference>
<dbReference type="Gene3D" id="3.40.50.11610">
    <property type="entry name" value="Multifunctional 2-oxoglutarate metabolism enzyme, C-terminal domain"/>
    <property type="match status" value="1"/>
</dbReference>
<name>A0A8J2UDW8_9BACT</name>
<dbReference type="CDD" id="cd02016">
    <property type="entry name" value="TPP_E1_OGDC_like"/>
    <property type="match status" value="1"/>
</dbReference>
<dbReference type="InterPro" id="IPR031717">
    <property type="entry name" value="ODO-1/KGD_C"/>
</dbReference>
<evidence type="ECO:0000256" key="1">
    <source>
        <dbReference type="ARBA" id="ARBA00001964"/>
    </source>
</evidence>
<evidence type="ECO:0000256" key="5">
    <source>
        <dbReference type="ARBA" id="ARBA00023002"/>
    </source>
</evidence>
<dbReference type="InterPro" id="IPR005475">
    <property type="entry name" value="Transketolase-like_Pyr-bd"/>
</dbReference>
<dbReference type="PANTHER" id="PTHR23152">
    <property type="entry name" value="2-OXOGLUTARATE DEHYDROGENASE"/>
    <property type="match status" value="1"/>
</dbReference>
<dbReference type="EC" id="1.2.4.2" evidence="4"/>
<dbReference type="Pfam" id="PF02779">
    <property type="entry name" value="Transket_pyr"/>
    <property type="match status" value="1"/>
</dbReference>
<reference evidence="8" key="2">
    <citation type="submission" date="2020-09" db="EMBL/GenBank/DDBJ databases">
        <authorList>
            <person name="Sun Q."/>
            <person name="Zhou Y."/>
        </authorList>
    </citation>
    <scope>NUCLEOTIDE SEQUENCE</scope>
    <source>
        <strain evidence="8">CGMCC 1.15448</strain>
    </source>
</reference>
<gene>
    <name evidence="8" type="primary">sucA</name>
    <name evidence="8" type="ORF">GCM10011511_29820</name>
</gene>
<dbReference type="Gene3D" id="3.40.50.970">
    <property type="match status" value="1"/>
</dbReference>
<comment type="similarity">
    <text evidence="3">Belongs to the alpha-ketoglutarate dehydrogenase family.</text>
</comment>
<evidence type="ECO:0000313" key="8">
    <source>
        <dbReference type="EMBL" id="GGB04561.1"/>
    </source>
</evidence>